<dbReference type="GO" id="GO:0043022">
    <property type="term" value="F:ribosome binding"/>
    <property type="evidence" value="ECO:0007669"/>
    <property type="project" value="InterPro"/>
</dbReference>
<dbReference type="GO" id="GO:0006450">
    <property type="term" value="P:regulation of translational fidelity"/>
    <property type="evidence" value="ECO:0007669"/>
    <property type="project" value="InterPro"/>
</dbReference>
<name>A0A6L2KEN9_TANCI</name>
<evidence type="ECO:0000313" key="4">
    <source>
        <dbReference type="EMBL" id="GEU47931.1"/>
    </source>
</evidence>
<sequence>MLKAEKQKKKEFKYMAKKLQEEEAARIAEEERIKKEKKEQQAAEAAALQKKNREKEKKLLRKERIRLRTLSTNVVSQHLLNLNKDDVESLCASLDMLALQTLCDNMDTKEESEQAKLLGEALAFDTFLEKRKPEESISSPLSTRDELEGVSSNSTPAGVSSMVNGVANGVANCVVNGVANGVADGVVNGMNADSDSDEWSTVQVTSLVQAMKTFPKEANQRWERIAAAVLGKTVNQCKK</sequence>
<dbReference type="GO" id="GO:0051083">
    <property type="term" value="P:'de novo' cotranslational protein folding"/>
    <property type="evidence" value="ECO:0007669"/>
    <property type="project" value="InterPro"/>
</dbReference>
<protein>
    <submittedName>
        <fullName evidence="4">DnaJ homolog subfamily C member 2-like</fullName>
    </submittedName>
</protein>
<dbReference type="PANTHER" id="PTHR43999:SF1">
    <property type="entry name" value="DNAJ HOMOLOG SUBFAMILY C MEMBER 2"/>
    <property type="match status" value="1"/>
</dbReference>
<dbReference type="EMBL" id="BKCJ010002346">
    <property type="protein sequence ID" value="GEU47931.1"/>
    <property type="molecule type" value="Genomic_DNA"/>
</dbReference>
<feature type="coiled-coil region" evidence="1">
    <location>
        <begin position="2"/>
        <end position="65"/>
    </location>
</feature>
<organism evidence="4">
    <name type="scientific">Tanacetum cinerariifolium</name>
    <name type="common">Dalmatian daisy</name>
    <name type="synonym">Chrysanthemum cinerariifolium</name>
    <dbReference type="NCBI Taxonomy" id="118510"/>
    <lineage>
        <taxon>Eukaryota</taxon>
        <taxon>Viridiplantae</taxon>
        <taxon>Streptophyta</taxon>
        <taxon>Embryophyta</taxon>
        <taxon>Tracheophyta</taxon>
        <taxon>Spermatophyta</taxon>
        <taxon>Magnoliopsida</taxon>
        <taxon>eudicotyledons</taxon>
        <taxon>Gunneridae</taxon>
        <taxon>Pentapetalae</taxon>
        <taxon>asterids</taxon>
        <taxon>campanulids</taxon>
        <taxon>Asterales</taxon>
        <taxon>Asteraceae</taxon>
        <taxon>Asteroideae</taxon>
        <taxon>Anthemideae</taxon>
        <taxon>Anthemidinae</taxon>
        <taxon>Tanacetum</taxon>
    </lineage>
</organism>
<dbReference type="SUPFAM" id="SSF46689">
    <property type="entry name" value="Homeodomain-like"/>
    <property type="match status" value="1"/>
</dbReference>
<evidence type="ECO:0000256" key="1">
    <source>
        <dbReference type="SAM" id="Coils"/>
    </source>
</evidence>
<keyword evidence="1" id="KW-0175">Coiled coil</keyword>
<evidence type="ECO:0000256" key="2">
    <source>
        <dbReference type="SAM" id="MobiDB-lite"/>
    </source>
</evidence>
<dbReference type="AlphaFoldDB" id="A0A6L2KEN9"/>
<accession>A0A6L2KEN9</accession>
<reference evidence="4" key="1">
    <citation type="journal article" date="2019" name="Sci. Rep.">
        <title>Draft genome of Tanacetum cinerariifolium, the natural source of mosquito coil.</title>
        <authorList>
            <person name="Yamashiro T."/>
            <person name="Shiraishi A."/>
            <person name="Satake H."/>
            <person name="Nakayama K."/>
        </authorList>
    </citation>
    <scope>NUCLEOTIDE SEQUENCE</scope>
</reference>
<dbReference type="InterPro" id="IPR001005">
    <property type="entry name" value="SANT/Myb"/>
</dbReference>
<feature type="domain" description="Myb-like" evidence="3">
    <location>
        <begin position="191"/>
        <end position="239"/>
    </location>
</feature>
<dbReference type="InterPro" id="IPR044634">
    <property type="entry name" value="Zuotin/DnaJC2"/>
</dbReference>
<dbReference type="GO" id="GO:0030544">
    <property type="term" value="F:Hsp70 protein binding"/>
    <property type="evidence" value="ECO:0007669"/>
    <property type="project" value="InterPro"/>
</dbReference>
<dbReference type="InterPro" id="IPR009057">
    <property type="entry name" value="Homeodomain-like_sf"/>
</dbReference>
<gene>
    <name evidence="4" type="ORF">Tci_019909</name>
</gene>
<dbReference type="GO" id="GO:0005829">
    <property type="term" value="C:cytosol"/>
    <property type="evidence" value="ECO:0007669"/>
    <property type="project" value="TreeGrafter"/>
</dbReference>
<dbReference type="CDD" id="cd00167">
    <property type="entry name" value="SANT"/>
    <property type="match status" value="1"/>
</dbReference>
<proteinExistence type="predicted"/>
<dbReference type="Gene3D" id="1.10.10.60">
    <property type="entry name" value="Homeodomain-like"/>
    <property type="match status" value="1"/>
</dbReference>
<dbReference type="PANTHER" id="PTHR43999">
    <property type="entry name" value="DNAJ HOMOLOG SUBFAMILY C MEMBER 2"/>
    <property type="match status" value="1"/>
</dbReference>
<comment type="caution">
    <text evidence="4">The sequence shown here is derived from an EMBL/GenBank/DDBJ whole genome shotgun (WGS) entry which is preliminary data.</text>
</comment>
<feature type="region of interest" description="Disordered" evidence="2">
    <location>
        <begin position="133"/>
        <end position="155"/>
    </location>
</feature>
<dbReference type="PROSITE" id="PS50090">
    <property type="entry name" value="MYB_LIKE"/>
    <property type="match status" value="1"/>
</dbReference>
<evidence type="ECO:0000259" key="3">
    <source>
        <dbReference type="PROSITE" id="PS50090"/>
    </source>
</evidence>